<dbReference type="Proteomes" id="UP000765509">
    <property type="component" value="Unassembled WGS sequence"/>
</dbReference>
<accession>A0A9Q3GMB0</accession>
<protein>
    <submittedName>
        <fullName evidence="1">Uncharacterized protein</fullName>
    </submittedName>
</protein>
<proteinExistence type="predicted"/>
<sequence length="89" mass="10417">MNRTLSHTHETIFSKECINNISEIDKMQVRKRKILHDISLLQRENDGHDEEIALLLGGLDVKDHIIQQLQAEVLEELNAMEARLQRFLE</sequence>
<name>A0A9Q3GMB0_9BASI</name>
<dbReference type="AlphaFoldDB" id="A0A9Q3GMB0"/>
<gene>
    <name evidence="1" type="ORF">O181_011835</name>
</gene>
<keyword evidence="2" id="KW-1185">Reference proteome</keyword>
<organism evidence="1 2">
    <name type="scientific">Austropuccinia psidii MF-1</name>
    <dbReference type="NCBI Taxonomy" id="1389203"/>
    <lineage>
        <taxon>Eukaryota</taxon>
        <taxon>Fungi</taxon>
        <taxon>Dikarya</taxon>
        <taxon>Basidiomycota</taxon>
        <taxon>Pucciniomycotina</taxon>
        <taxon>Pucciniomycetes</taxon>
        <taxon>Pucciniales</taxon>
        <taxon>Sphaerophragmiaceae</taxon>
        <taxon>Austropuccinia</taxon>
    </lineage>
</organism>
<reference evidence="1" key="1">
    <citation type="submission" date="2021-03" db="EMBL/GenBank/DDBJ databases">
        <title>Draft genome sequence of rust myrtle Austropuccinia psidii MF-1, a brazilian biotype.</title>
        <authorList>
            <person name="Quecine M.C."/>
            <person name="Pachon D.M.R."/>
            <person name="Bonatelli M.L."/>
            <person name="Correr F.H."/>
            <person name="Franceschini L.M."/>
            <person name="Leite T.F."/>
            <person name="Margarido G.R.A."/>
            <person name="Almeida C.A."/>
            <person name="Ferrarezi J.A."/>
            <person name="Labate C.A."/>
        </authorList>
    </citation>
    <scope>NUCLEOTIDE SEQUENCE</scope>
    <source>
        <strain evidence="1">MF-1</strain>
    </source>
</reference>
<comment type="caution">
    <text evidence="1">The sequence shown here is derived from an EMBL/GenBank/DDBJ whole genome shotgun (WGS) entry which is preliminary data.</text>
</comment>
<evidence type="ECO:0000313" key="2">
    <source>
        <dbReference type="Proteomes" id="UP000765509"/>
    </source>
</evidence>
<dbReference type="EMBL" id="AVOT02002975">
    <property type="protein sequence ID" value="MBW0472120.1"/>
    <property type="molecule type" value="Genomic_DNA"/>
</dbReference>
<evidence type="ECO:0000313" key="1">
    <source>
        <dbReference type="EMBL" id="MBW0472120.1"/>
    </source>
</evidence>